<feature type="compositionally biased region" description="Low complexity" evidence="1">
    <location>
        <begin position="26"/>
        <end position="50"/>
    </location>
</feature>
<dbReference type="OrthoDB" id="3077740at2759"/>
<name>A0A8H6MHN2_9AGAR</name>
<accession>A0A8H6MHN2</accession>
<dbReference type="AlphaFoldDB" id="A0A8H6MHN2"/>
<feature type="compositionally biased region" description="Polar residues" evidence="1">
    <location>
        <begin position="1"/>
        <end position="11"/>
    </location>
</feature>
<feature type="region of interest" description="Disordered" evidence="1">
    <location>
        <begin position="1"/>
        <end position="63"/>
    </location>
</feature>
<keyword evidence="3" id="KW-1185">Reference proteome</keyword>
<evidence type="ECO:0000313" key="2">
    <source>
        <dbReference type="EMBL" id="KAF6765737.1"/>
    </source>
</evidence>
<evidence type="ECO:0008006" key="4">
    <source>
        <dbReference type="Google" id="ProtNLM"/>
    </source>
</evidence>
<evidence type="ECO:0000256" key="1">
    <source>
        <dbReference type="SAM" id="MobiDB-lite"/>
    </source>
</evidence>
<proteinExistence type="predicted"/>
<evidence type="ECO:0000313" key="3">
    <source>
        <dbReference type="Proteomes" id="UP000521943"/>
    </source>
</evidence>
<reference evidence="2 3" key="1">
    <citation type="submission" date="2020-07" db="EMBL/GenBank/DDBJ databases">
        <title>Comparative genomics of pyrophilous fungi reveals a link between fire events and developmental genes.</title>
        <authorList>
            <consortium name="DOE Joint Genome Institute"/>
            <person name="Steindorff A.S."/>
            <person name="Carver A."/>
            <person name="Calhoun S."/>
            <person name="Stillman K."/>
            <person name="Liu H."/>
            <person name="Lipzen A."/>
            <person name="Pangilinan J."/>
            <person name="Labutti K."/>
            <person name="Bruns T.D."/>
            <person name="Grigoriev I.V."/>
        </authorList>
    </citation>
    <scope>NUCLEOTIDE SEQUENCE [LARGE SCALE GENOMIC DNA]</scope>
    <source>
        <strain evidence="2 3">CBS 144469</strain>
    </source>
</reference>
<protein>
    <recommendedName>
        <fullName evidence="4">F-box domain-containing protein</fullName>
    </recommendedName>
</protein>
<sequence>MGKRMTASQEESSPRKKVRQDESAVTTPTDTAQQQAMPAPTIAPPTMTDTSITVPPTMQPEGENIAPTQVQAACGSVIDSSGVSKTAALGAQGNEEAIAQSSGSEPGASATAATNGKKTTLDPDILKQIFYEIVVRGPPDSTPGHFGTPWHFTGFKHSVINCAARATLRGVCKMWADLIDDEINLWRYIHIDGKRIPSPPKTWIKGWGREPDNYVEPCEDDWNDLEVVNIVGEMPRAALSVERSQESPIDLVLVDPSYDPEPNLAEFGRPLLARPGLLEFIDAAIVGSLSISAEDVHFVKDLFNPGVHSYERSVYDDGMEGLTNTKKISLACDGEFDVSTLTPSTANTFNGVRTRTQRQIEESNNIEHARLRKKFKIWPALHTLRICIKDDTWIYDRERCALPAERAPALQHLELEIHKHELRKKHPLWLWTFPYHQLTHLTLATAEPSVILLGIVARCMLLESLTITLRHQDPAVKPALTVEHVVFALLKKLSVQISLTSTLDPRVGRRFLDHISAPRLQSLEVITYNVDRAYPIVHFLTRSQCQLRELRLDFSSSALNGRRDRAPDTDRFNLRELLYLVSPTLHTLAIQSGPMGDSWLEEFSAPHLKEFTVLCFGIKSLVYKMKEPDDASAAHNAALYVLRWADEWMKVAQQQENSTRGIEFVAGSFPSPYMFLDDTEAFYGRTGCFKCEQVPTPDTVDTMVSRIRTMGAKVNVLWRHHALMIPPSQRVAYEGEGRISGEASDIQADTRAVVAQHFRTELVRRSQTLSLDSGREWDVFDDYYPTPKQVLSVLAYAHRLRSCTLKLRCFKTPGIEGATPSIDASVLEALTRCSCPALEDLCVDINYDRLITYILPNTIFPGGLKSLKELRLRSCWIDLQALQLGEELEWLEIAIYTLLVPQAPGMQDFPSTFQILLDILSYLPNLRHLNLGYFPLFTLPVLAVISSPPVSLNCLSYLDMSLTAPELEVFVQQVSIPACQTIHLTVHLPAAVPKYMACIATLVARHVRPSRYGTQMTLFDCGDRQMGCATQPNDYEVDIGDPKVYLEGAFKYKFFIVLVPSKLEEDIGSIFPTFLSAWNSVLDGINALIVQQSRETPSHILRAINGFVSIGRKHRMRTVVCSKDLVGVLVGDGVPAGSEDGDPVPEDSILNVIQVEDRVFPNLRRDHGY</sequence>
<feature type="region of interest" description="Disordered" evidence="1">
    <location>
        <begin position="96"/>
        <end position="118"/>
    </location>
</feature>
<dbReference type="EMBL" id="JACGCI010000002">
    <property type="protein sequence ID" value="KAF6765737.1"/>
    <property type="molecule type" value="Genomic_DNA"/>
</dbReference>
<organism evidence="2 3">
    <name type="scientific">Ephemerocybe angulata</name>
    <dbReference type="NCBI Taxonomy" id="980116"/>
    <lineage>
        <taxon>Eukaryota</taxon>
        <taxon>Fungi</taxon>
        <taxon>Dikarya</taxon>
        <taxon>Basidiomycota</taxon>
        <taxon>Agaricomycotina</taxon>
        <taxon>Agaricomycetes</taxon>
        <taxon>Agaricomycetidae</taxon>
        <taxon>Agaricales</taxon>
        <taxon>Agaricineae</taxon>
        <taxon>Psathyrellaceae</taxon>
        <taxon>Ephemerocybe</taxon>
    </lineage>
</organism>
<dbReference type="Proteomes" id="UP000521943">
    <property type="component" value="Unassembled WGS sequence"/>
</dbReference>
<dbReference type="PANTHER" id="PTHR38926:SF5">
    <property type="entry name" value="F-BOX AND LEUCINE-RICH REPEAT PROTEIN 6"/>
    <property type="match status" value="1"/>
</dbReference>
<comment type="caution">
    <text evidence="2">The sequence shown here is derived from an EMBL/GenBank/DDBJ whole genome shotgun (WGS) entry which is preliminary data.</text>
</comment>
<dbReference type="PANTHER" id="PTHR38926">
    <property type="entry name" value="F-BOX DOMAIN CONTAINING PROTEIN, EXPRESSED"/>
    <property type="match status" value="1"/>
</dbReference>
<dbReference type="SUPFAM" id="SSF52047">
    <property type="entry name" value="RNI-like"/>
    <property type="match status" value="2"/>
</dbReference>
<gene>
    <name evidence="2" type="ORF">DFP72DRAFT_1058291</name>
</gene>